<feature type="compositionally biased region" description="Basic and acidic residues" evidence="1">
    <location>
        <begin position="179"/>
        <end position="193"/>
    </location>
</feature>
<feature type="region of interest" description="Disordered" evidence="1">
    <location>
        <begin position="138"/>
        <end position="162"/>
    </location>
</feature>
<dbReference type="Proteomes" id="UP000076798">
    <property type="component" value="Unassembled WGS sequence"/>
</dbReference>
<feature type="region of interest" description="Disordered" evidence="1">
    <location>
        <begin position="178"/>
        <end position="206"/>
    </location>
</feature>
<evidence type="ECO:0000313" key="2">
    <source>
        <dbReference type="EMBL" id="KZT41535.1"/>
    </source>
</evidence>
<evidence type="ECO:0000256" key="1">
    <source>
        <dbReference type="SAM" id="MobiDB-lite"/>
    </source>
</evidence>
<organism evidence="2 3">
    <name type="scientific">Sistotremastrum suecicum HHB10207 ss-3</name>
    <dbReference type="NCBI Taxonomy" id="1314776"/>
    <lineage>
        <taxon>Eukaryota</taxon>
        <taxon>Fungi</taxon>
        <taxon>Dikarya</taxon>
        <taxon>Basidiomycota</taxon>
        <taxon>Agaricomycotina</taxon>
        <taxon>Agaricomycetes</taxon>
        <taxon>Sistotremastrales</taxon>
        <taxon>Sistotremastraceae</taxon>
        <taxon>Sistotremastrum</taxon>
    </lineage>
</organism>
<sequence length="206" mass="23752">MGQGQGFENISGTHYPLVYPHNILNLVLDFLAHIIPSLPPTFHVPDDFELSDVLETFVRNKRLPQNWRKHSDTIIFYLDHGAFNRLEDFDDVLKFCNLCTTDSQRMKRWSGARRTCSNTRLRAEFYLKEIETRAARDRDLLGPTAGLPADEDDSSPPHVGQQRHRILSRIMRVIWPWSSDDRPEPPPVERDVELGSIAMNSPVESM</sequence>
<keyword evidence="3" id="KW-1185">Reference proteome</keyword>
<gene>
    <name evidence="2" type="ORF">SISSUDRAFT_1059268</name>
</gene>
<dbReference type="EMBL" id="KV428020">
    <property type="protein sequence ID" value="KZT41535.1"/>
    <property type="molecule type" value="Genomic_DNA"/>
</dbReference>
<protein>
    <submittedName>
        <fullName evidence="2">Uncharacterized protein</fullName>
    </submittedName>
</protein>
<reference evidence="2 3" key="1">
    <citation type="journal article" date="2016" name="Mol. Biol. Evol.">
        <title>Comparative Genomics of Early-Diverging Mushroom-Forming Fungi Provides Insights into the Origins of Lignocellulose Decay Capabilities.</title>
        <authorList>
            <person name="Nagy L.G."/>
            <person name="Riley R."/>
            <person name="Tritt A."/>
            <person name="Adam C."/>
            <person name="Daum C."/>
            <person name="Floudas D."/>
            <person name="Sun H."/>
            <person name="Yadav J.S."/>
            <person name="Pangilinan J."/>
            <person name="Larsson K.H."/>
            <person name="Matsuura K."/>
            <person name="Barry K."/>
            <person name="Labutti K."/>
            <person name="Kuo R."/>
            <person name="Ohm R.A."/>
            <person name="Bhattacharya S.S."/>
            <person name="Shirouzu T."/>
            <person name="Yoshinaga Y."/>
            <person name="Martin F.M."/>
            <person name="Grigoriev I.V."/>
            <person name="Hibbett D.S."/>
        </authorList>
    </citation>
    <scope>NUCLEOTIDE SEQUENCE [LARGE SCALE GENOMIC DNA]</scope>
    <source>
        <strain evidence="2 3">HHB10207 ss-3</strain>
    </source>
</reference>
<dbReference type="AlphaFoldDB" id="A0A166GCE7"/>
<proteinExistence type="predicted"/>
<name>A0A166GCE7_9AGAM</name>
<evidence type="ECO:0000313" key="3">
    <source>
        <dbReference type="Proteomes" id="UP000076798"/>
    </source>
</evidence>
<accession>A0A166GCE7</accession>